<protein>
    <submittedName>
        <fullName evidence="4">Dehydrogenase with different specificity</fullName>
        <ecNumber evidence="4">1.1.1.69</ecNumber>
    </submittedName>
</protein>
<evidence type="ECO:0000313" key="5">
    <source>
        <dbReference type="Proteomes" id="UP000004291"/>
    </source>
</evidence>
<dbReference type="PRINTS" id="PR00081">
    <property type="entry name" value="GDHRDH"/>
</dbReference>
<dbReference type="Pfam" id="PF13561">
    <property type="entry name" value="adh_short_C2"/>
    <property type="match status" value="1"/>
</dbReference>
<dbReference type="PRINTS" id="PR00080">
    <property type="entry name" value="SDRFAMILY"/>
</dbReference>
<evidence type="ECO:0000256" key="2">
    <source>
        <dbReference type="ARBA" id="ARBA00022857"/>
    </source>
</evidence>
<dbReference type="InterPro" id="IPR002347">
    <property type="entry name" value="SDR_fam"/>
</dbReference>
<keyword evidence="5" id="KW-1185">Reference proteome</keyword>
<evidence type="ECO:0000256" key="1">
    <source>
        <dbReference type="ARBA" id="ARBA00006484"/>
    </source>
</evidence>
<dbReference type="OrthoDB" id="7257744at2"/>
<dbReference type="EMBL" id="ABIA03000002">
    <property type="protein sequence ID" value="EDQ34834.2"/>
    <property type="molecule type" value="Genomic_DNA"/>
</dbReference>
<evidence type="ECO:0000313" key="4">
    <source>
        <dbReference type="EMBL" id="EDQ34834.2"/>
    </source>
</evidence>
<organism evidence="4 5">
    <name type="scientific">Hoeflea phototrophica (strain DSM 17068 / NCIMB 14078 / DFL-43)</name>
    <dbReference type="NCBI Taxonomy" id="411684"/>
    <lineage>
        <taxon>Bacteria</taxon>
        <taxon>Pseudomonadati</taxon>
        <taxon>Pseudomonadota</taxon>
        <taxon>Alphaproteobacteria</taxon>
        <taxon>Hyphomicrobiales</taxon>
        <taxon>Rhizobiaceae</taxon>
        <taxon>Hoeflea</taxon>
    </lineage>
</organism>
<dbReference type="InterPro" id="IPR052178">
    <property type="entry name" value="Sec_Metab_Biosynth_SDR"/>
</dbReference>
<reference evidence="4 5" key="2">
    <citation type="submission" date="2012-06" db="EMBL/GenBank/DDBJ databases">
        <authorList>
            <person name="Fiebig A."/>
        </authorList>
    </citation>
    <scope>NUCLEOTIDE SEQUENCE [LARGE SCALE GENOMIC DNA]</scope>
    <source>
        <strain evidence="4 5">DFL-43</strain>
    </source>
</reference>
<reference evidence="4 5" key="1">
    <citation type="submission" date="2007-10" db="EMBL/GenBank/DDBJ databases">
        <authorList>
            <person name="Wagner-Dobler I."/>
            <person name="Ferriera S."/>
            <person name="Johnson J."/>
            <person name="Kravitz S."/>
            <person name="Beeson K."/>
            <person name="Sutton G."/>
            <person name="Rogers Y.-H."/>
            <person name="Friedman R."/>
            <person name="Frazier M."/>
            <person name="Venter J.C."/>
        </authorList>
    </citation>
    <scope>NUCLEOTIDE SEQUENCE [LARGE SCALE GENOMIC DNA]</scope>
    <source>
        <strain evidence="4 5">DFL-43</strain>
    </source>
</reference>
<keyword evidence="3 4" id="KW-0560">Oxidoreductase</keyword>
<dbReference type="SUPFAM" id="SSF51735">
    <property type="entry name" value="NAD(P)-binding Rossmann-fold domains"/>
    <property type="match status" value="1"/>
</dbReference>
<comment type="caution">
    <text evidence="4">The sequence shown here is derived from an EMBL/GenBank/DDBJ whole genome shotgun (WGS) entry which is preliminary data.</text>
</comment>
<name>A9CZS6_HOEPD</name>
<dbReference type="InterPro" id="IPR036291">
    <property type="entry name" value="NAD(P)-bd_dom_sf"/>
</dbReference>
<sequence>MQTPYSSPKTALSLTNLLSLEGRKALVIGGAGLLGGEITSVLVELGADVTIASRDVDKCEAFADDIRSRFPERTIHAASVDITDPSSIKGLMTTVSALNDGCLDVLVNSGWSGRKNTFESINDEDWDLDIEVCLNGVFRTIKSSVPMLKPTRGCILNIASMYGHVAPDYRLYDSERFANPPSYGAAKAGVIQLTKYLASFLSPHGIRANCISPGPFPFESTQKENPDFIDRLKARNPMNRIGHPQDLKGAAALLCTDAGAYITGQNICVDGGWAVW</sequence>
<dbReference type="AlphaFoldDB" id="A9CZS6"/>
<dbReference type="PANTHER" id="PTHR43618">
    <property type="entry name" value="7-ALPHA-HYDROXYSTEROID DEHYDROGENASE"/>
    <property type="match status" value="1"/>
</dbReference>
<dbReference type="GO" id="GO:0008874">
    <property type="term" value="F:gluconate 5-dehydrogenase activity"/>
    <property type="evidence" value="ECO:0007669"/>
    <property type="project" value="UniProtKB-EC"/>
</dbReference>
<evidence type="ECO:0000256" key="3">
    <source>
        <dbReference type="ARBA" id="ARBA00023002"/>
    </source>
</evidence>
<accession>A9CZS6</accession>
<dbReference type="eggNOG" id="COG1028">
    <property type="taxonomic scope" value="Bacteria"/>
</dbReference>
<dbReference type="EC" id="1.1.1.69" evidence="4"/>
<gene>
    <name evidence="4" type="ORF">HPDFL43_01515</name>
</gene>
<dbReference type="RefSeq" id="WP_040449066.1">
    <property type="nucleotide sequence ID" value="NZ_CM002917.1"/>
</dbReference>
<dbReference type="HOGENOM" id="CLU_010194_1_1_5"/>
<dbReference type="Gene3D" id="3.40.50.720">
    <property type="entry name" value="NAD(P)-binding Rossmann-like Domain"/>
    <property type="match status" value="1"/>
</dbReference>
<keyword evidence="2" id="KW-0521">NADP</keyword>
<proteinExistence type="inferred from homology"/>
<comment type="similarity">
    <text evidence="1">Belongs to the short-chain dehydrogenases/reductases (SDR) family.</text>
</comment>
<dbReference type="Proteomes" id="UP000004291">
    <property type="component" value="Chromosome"/>
</dbReference>
<dbReference type="PANTHER" id="PTHR43618:SF8">
    <property type="entry name" value="7ALPHA-HYDROXYSTEROID DEHYDROGENASE"/>
    <property type="match status" value="1"/>
</dbReference>
<dbReference type="STRING" id="411684.HPDFL43_01515"/>